<comment type="caution">
    <text evidence="1">The sequence shown here is derived from an EMBL/GenBank/DDBJ whole genome shotgun (WGS) entry which is preliminary data.</text>
</comment>
<name>A0ABR1B1N4_POLSC</name>
<dbReference type="EMBL" id="JAWJWF010000005">
    <property type="protein sequence ID" value="KAK6632164.1"/>
    <property type="molecule type" value="Genomic_DNA"/>
</dbReference>
<accession>A0ABR1B1N4</accession>
<evidence type="ECO:0000313" key="1">
    <source>
        <dbReference type="EMBL" id="KAK6632164.1"/>
    </source>
</evidence>
<dbReference type="Proteomes" id="UP001359485">
    <property type="component" value="Unassembled WGS sequence"/>
</dbReference>
<proteinExistence type="predicted"/>
<sequence>MVKVHTIDDSEAQGLAFKFSRPLARCKRNSSTNSQVVTVTVLLDAAMYSYEDENDGYVTESLLSRTDHQDSQ</sequence>
<reference evidence="1 2" key="1">
    <citation type="submission" date="2023-09" db="EMBL/GenBank/DDBJ databases">
        <title>Genomes of two closely related lineages of the louse Polyplax serrata with different host specificities.</title>
        <authorList>
            <person name="Martinu J."/>
            <person name="Tarabai H."/>
            <person name="Stefka J."/>
            <person name="Hypsa V."/>
        </authorList>
    </citation>
    <scope>NUCLEOTIDE SEQUENCE [LARGE SCALE GENOMIC DNA]</scope>
    <source>
        <strain evidence="1">98ZLc_SE</strain>
    </source>
</reference>
<keyword evidence="2" id="KW-1185">Reference proteome</keyword>
<organism evidence="1 2">
    <name type="scientific">Polyplax serrata</name>
    <name type="common">Common mouse louse</name>
    <dbReference type="NCBI Taxonomy" id="468196"/>
    <lineage>
        <taxon>Eukaryota</taxon>
        <taxon>Metazoa</taxon>
        <taxon>Ecdysozoa</taxon>
        <taxon>Arthropoda</taxon>
        <taxon>Hexapoda</taxon>
        <taxon>Insecta</taxon>
        <taxon>Pterygota</taxon>
        <taxon>Neoptera</taxon>
        <taxon>Paraneoptera</taxon>
        <taxon>Psocodea</taxon>
        <taxon>Troctomorpha</taxon>
        <taxon>Phthiraptera</taxon>
        <taxon>Anoplura</taxon>
        <taxon>Polyplacidae</taxon>
        <taxon>Polyplax</taxon>
    </lineage>
</organism>
<evidence type="ECO:0000313" key="2">
    <source>
        <dbReference type="Proteomes" id="UP001359485"/>
    </source>
</evidence>
<feature type="non-terminal residue" evidence="1">
    <location>
        <position position="72"/>
    </location>
</feature>
<gene>
    <name evidence="1" type="ORF">RUM44_007194</name>
</gene>
<protein>
    <submittedName>
        <fullName evidence="1">Uncharacterized protein</fullName>
    </submittedName>
</protein>